<dbReference type="InterPro" id="IPR005625">
    <property type="entry name" value="PepSY-ass_TM"/>
</dbReference>
<accession>A0A6I4IWS4</accession>
<proteinExistence type="predicted"/>
<dbReference type="EMBL" id="WQMS01000001">
    <property type="protein sequence ID" value="MVO76473.1"/>
    <property type="molecule type" value="Genomic_DNA"/>
</dbReference>
<dbReference type="Proteomes" id="UP000441389">
    <property type="component" value="Unassembled WGS sequence"/>
</dbReference>
<keyword evidence="1" id="KW-1133">Transmembrane helix</keyword>
<dbReference type="AlphaFoldDB" id="A0A6I4IWS4"/>
<reference evidence="2 3" key="1">
    <citation type="submission" date="2019-12" db="EMBL/GenBank/DDBJ databases">
        <authorList>
            <person name="Huq M.A."/>
        </authorList>
    </citation>
    <scope>NUCLEOTIDE SEQUENCE [LARGE SCALE GENOMIC DNA]</scope>
    <source>
        <strain evidence="2 3">MAH-20</strain>
    </source>
</reference>
<evidence type="ECO:0000256" key="1">
    <source>
        <dbReference type="SAM" id="Phobius"/>
    </source>
</evidence>
<sequence>MSKIELRNLWFSVHKWIGLLLAILIIPVSLSGSALVWHDWLDAQVNPGRYAVSGPAVLPPSRYVAAAQAVLAPGERIASLRYPEGGEGPVVVSAAPAKPGARERVNVYLDGASARVLDKVGSNDGVVRVLHRLHGTLMVPGMGRQIVGWIGVAMLVSSLTGLWLWWPLTGSVKRGFRWKRRPQLDANLHHQLGFWVCIPLAMLSLTGAWISFPAIFGQLSGARPPQRPAPAAPLTETVQRIDDVVRGAGGQAVAITWPTGKSPAWKLTLAQGEAEIADASGAVTTRPPRPETIARTMRRWHDGTGMGAVWQVVIFLGGIIPAVLAVTGVTMWVGTRRWRRRPARKLAPAE</sequence>
<name>A0A6I4IWS4_9SPHN</name>
<evidence type="ECO:0000313" key="2">
    <source>
        <dbReference type="EMBL" id="MVO76473.1"/>
    </source>
</evidence>
<keyword evidence="1" id="KW-0812">Transmembrane</keyword>
<dbReference type="PANTHER" id="PTHR34219">
    <property type="entry name" value="IRON-REGULATED INNER MEMBRANE PROTEIN-RELATED"/>
    <property type="match status" value="1"/>
</dbReference>
<keyword evidence="1" id="KW-0472">Membrane</keyword>
<organism evidence="2 3">
    <name type="scientific">Sphingomonas horti</name>
    <dbReference type="NCBI Taxonomy" id="2682842"/>
    <lineage>
        <taxon>Bacteria</taxon>
        <taxon>Pseudomonadati</taxon>
        <taxon>Pseudomonadota</taxon>
        <taxon>Alphaproteobacteria</taxon>
        <taxon>Sphingomonadales</taxon>
        <taxon>Sphingomonadaceae</taxon>
        <taxon>Sphingomonas</taxon>
    </lineage>
</organism>
<gene>
    <name evidence="2" type="ORF">GON01_00770</name>
</gene>
<keyword evidence="3" id="KW-1185">Reference proteome</keyword>
<feature type="transmembrane region" description="Helical" evidence="1">
    <location>
        <begin position="146"/>
        <end position="171"/>
    </location>
</feature>
<dbReference type="Pfam" id="PF03929">
    <property type="entry name" value="PepSY_TM"/>
    <property type="match status" value="1"/>
</dbReference>
<feature type="transmembrane region" description="Helical" evidence="1">
    <location>
        <begin position="16"/>
        <end position="37"/>
    </location>
</feature>
<feature type="transmembrane region" description="Helical" evidence="1">
    <location>
        <begin position="308"/>
        <end position="334"/>
    </location>
</feature>
<evidence type="ECO:0000313" key="3">
    <source>
        <dbReference type="Proteomes" id="UP000441389"/>
    </source>
</evidence>
<comment type="caution">
    <text evidence="2">The sequence shown here is derived from an EMBL/GenBank/DDBJ whole genome shotgun (WGS) entry which is preliminary data.</text>
</comment>
<feature type="transmembrane region" description="Helical" evidence="1">
    <location>
        <begin position="192"/>
        <end position="216"/>
    </location>
</feature>
<protein>
    <submittedName>
        <fullName evidence="2">PepSY domain-containing protein</fullName>
    </submittedName>
</protein>
<dbReference type="RefSeq" id="WP_157025084.1">
    <property type="nucleotide sequence ID" value="NZ_WQMS01000001.1"/>
</dbReference>